<organism evidence="1">
    <name type="scientific">Dichomitus squalens</name>
    <dbReference type="NCBI Taxonomy" id="114155"/>
    <lineage>
        <taxon>Eukaryota</taxon>
        <taxon>Fungi</taxon>
        <taxon>Dikarya</taxon>
        <taxon>Basidiomycota</taxon>
        <taxon>Agaricomycotina</taxon>
        <taxon>Agaricomycetes</taxon>
        <taxon>Polyporales</taxon>
        <taxon>Polyporaceae</taxon>
        <taxon>Dichomitus</taxon>
    </lineage>
</organism>
<gene>
    <name evidence="1" type="ORF">BD311DRAFT_133862</name>
</gene>
<proteinExistence type="predicted"/>
<dbReference type="EMBL" id="ML143400">
    <property type="protein sequence ID" value="TBU31278.1"/>
    <property type="molecule type" value="Genomic_DNA"/>
</dbReference>
<accession>A0A4Q9MVI8</accession>
<evidence type="ECO:0000313" key="1">
    <source>
        <dbReference type="EMBL" id="TBU31278.1"/>
    </source>
</evidence>
<reference evidence="1" key="1">
    <citation type="submission" date="2019-01" db="EMBL/GenBank/DDBJ databases">
        <title>Draft genome sequences of three monokaryotic isolates of the white-rot basidiomycete fungus Dichomitus squalens.</title>
        <authorList>
            <consortium name="DOE Joint Genome Institute"/>
            <person name="Lopez S.C."/>
            <person name="Andreopoulos B."/>
            <person name="Pangilinan J."/>
            <person name="Lipzen A."/>
            <person name="Riley R."/>
            <person name="Ahrendt S."/>
            <person name="Ng V."/>
            <person name="Barry K."/>
            <person name="Daum C."/>
            <person name="Grigoriev I.V."/>
            <person name="Hilden K.S."/>
            <person name="Makela M.R."/>
            <person name="de Vries R.P."/>
        </authorList>
    </citation>
    <scope>NUCLEOTIDE SEQUENCE [LARGE SCALE GENOMIC DNA]</scope>
    <source>
        <strain evidence="1">OM18370.1</strain>
    </source>
</reference>
<protein>
    <submittedName>
        <fullName evidence="1">Uncharacterized protein</fullName>
    </submittedName>
</protein>
<dbReference type="AlphaFoldDB" id="A0A4Q9MVI8"/>
<name>A0A4Q9MVI8_9APHY</name>
<sequence>MSACSLEVAYAVWLSQSTHGRFRHTDSSTRDFHTMACLYIFRLVPWLSQLVSRCHACSQCSEQGSREQYPQVHDTGLLWHGHLSGRLHEACHNTSSHGCAVREPAIPGNGCCWTYHRSCGGDLAE</sequence>
<dbReference type="Proteomes" id="UP000292957">
    <property type="component" value="Unassembled WGS sequence"/>
</dbReference>